<evidence type="ECO:0000256" key="8">
    <source>
        <dbReference type="ARBA" id="ARBA00049902"/>
    </source>
</evidence>
<keyword evidence="12" id="KW-1185">Reference proteome</keyword>
<evidence type="ECO:0000256" key="9">
    <source>
        <dbReference type="SAM" id="MobiDB-lite"/>
    </source>
</evidence>
<reference evidence="12" key="1">
    <citation type="journal article" date="2019" name="Int. J. Syst. Evol. Microbiol.">
        <title>The Global Catalogue of Microorganisms (GCM) 10K type strain sequencing project: providing services to taxonomists for standard genome sequencing and annotation.</title>
        <authorList>
            <consortium name="The Broad Institute Genomics Platform"/>
            <consortium name="The Broad Institute Genome Sequencing Center for Infectious Disease"/>
            <person name="Wu L."/>
            <person name="Ma J."/>
        </authorList>
    </citation>
    <scope>NUCLEOTIDE SEQUENCE [LARGE SCALE GENOMIC DNA]</scope>
    <source>
        <strain evidence="12">CCM 8391</strain>
    </source>
</reference>
<keyword evidence="6" id="KW-0511">Multifunctional enzyme</keyword>
<dbReference type="PROSITE" id="PS51178">
    <property type="entry name" value="PASTA"/>
    <property type="match status" value="1"/>
</dbReference>
<dbReference type="InterPro" id="IPR036950">
    <property type="entry name" value="PBP_transglycosylase"/>
</dbReference>
<dbReference type="InterPro" id="IPR012338">
    <property type="entry name" value="Beta-lactam/transpept-like"/>
</dbReference>
<comment type="caution">
    <text evidence="11">The sequence shown here is derived from an EMBL/GenBank/DDBJ whole genome shotgun (WGS) entry which is preliminary data.</text>
</comment>
<evidence type="ECO:0000256" key="4">
    <source>
        <dbReference type="ARBA" id="ARBA00022679"/>
    </source>
</evidence>
<dbReference type="EMBL" id="JBHSQW010000044">
    <property type="protein sequence ID" value="MFC5996787.1"/>
    <property type="molecule type" value="Genomic_DNA"/>
</dbReference>
<evidence type="ECO:0000256" key="2">
    <source>
        <dbReference type="ARBA" id="ARBA00022670"/>
    </source>
</evidence>
<dbReference type="Gene3D" id="1.10.3810.10">
    <property type="entry name" value="Biosynthetic peptidoglycan transglycosylase-like"/>
    <property type="match status" value="1"/>
</dbReference>
<dbReference type="InterPro" id="IPR050396">
    <property type="entry name" value="Glycosyltr_51/Transpeptidase"/>
</dbReference>
<dbReference type="Gene3D" id="3.40.710.10">
    <property type="entry name" value="DD-peptidase/beta-lactamase superfamily"/>
    <property type="match status" value="1"/>
</dbReference>
<keyword evidence="5" id="KW-0378">Hydrolase</keyword>
<dbReference type="Pfam" id="PF03793">
    <property type="entry name" value="PASTA"/>
    <property type="match status" value="1"/>
</dbReference>
<sequence>MHLPGRIGPIRHAVLRLLVLCVVAGTVLAGLLAPVVVGAGLVSNGVSRSAGEVSARHVGPQLDRTRLPLVSTVLDRTGAPMALLFDQYRLPVSYQQISPEMDAAIIAIEDRRFFSDSGVDPRSILRALLADSVGDSTQGASTITQQYVKNYLINVIDRGDPVAQQADRADTIGRKLREAEIAMQVARTMPKTDVLAGYLNVVEFAGNIYGVGAAAKAYFNTTPDRLTIPQAALLAGMVNNPNRYNPYTHPRQALDRRNTVIDAMVQDRSLPVADAATAKAAPLGVVPDGPVIPGGSCLAAAPDAGFFCSYVVSYLAQAGLSADQITTGGYTITTTMDPVASRAIKEAVDRNVPTAQDGVANTFALIRTGTDTHQVLAMAANRNLGTHGDRGERATNIVADPSNVFGAGSAFKIFTTAAALEAGTVGFNSTLPNPPFGCFLPPTAHRHAPCYPVHNDGTNYPDPISLQDALATSPNVAFVNLESRVGVPAVVQMAQRLGLRHTLQANDAGHPPVTDPDNPLSRDPQYSEPQSRYFQDLLSFTLGDSPVSTLEMANVSATVLSDGVWCPPTPILSVTDRNGRPVPIAQEPCEQVVSPGLAHTLAAGLSRDTTAGTSAAAAAAAGWHRPDIGKTGTTNESESVAFVGGVDGYAAASMVFADGTHPREICPGTPVHLGDCGHGAFGGTVAAPPYFAALNQILAGQPDQPIPGPDPAYLRTGDRGPIVPYVVGGQGDAAVTALAQAGYPATVREVTSTAPKGQVVGQTPQGNTPTGTPITLYVSGGTT</sequence>
<dbReference type="Pfam" id="PF00905">
    <property type="entry name" value="Transpeptidase"/>
    <property type="match status" value="1"/>
</dbReference>
<keyword evidence="2" id="KW-0645">Protease</keyword>
<evidence type="ECO:0000256" key="5">
    <source>
        <dbReference type="ARBA" id="ARBA00022801"/>
    </source>
</evidence>
<dbReference type="Pfam" id="PF00912">
    <property type="entry name" value="Transgly"/>
    <property type="match status" value="1"/>
</dbReference>
<keyword evidence="3" id="KW-0328">Glycosyltransferase</keyword>
<dbReference type="SUPFAM" id="SSF53955">
    <property type="entry name" value="Lysozyme-like"/>
    <property type="match status" value="1"/>
</dbReference>
<keyword evidence="4" id="KW-0808">Transferase</keyword>
<feature type="domain" description="PASTA" evidence="10">
    <location>
        <begin position="720"/>
        <end position="780"/>
    </location>
</feature>
<evidence type="ECO:0000313" key="12">
    <source>
        <dbReference type="Proteomes" id="UP001596302"/>
    </source>
</evidence>
<name>A0ABW1J8N1_9PSEU</name>
<evidence type="ECO:0000256" key="7">
    <source>
        <dbReference type="ARBA" id="ARBA00034000"/>
    </source>
</evidence>
<proteinExistence type="predicted"/>
<dbReference type="PANTHER" id="PTHR32282">
    <property type="entry name" value="BINDING PROTEIN TRANSPEPTIDASE, PUTATIVE-RELATED"/>
    <property type="match status" value="1"/>
</dbReference>
<organism evidence="11 12">
    <name type="scientific">Pseudonocardia hispaniensis</name>
    <dbReference type="NCBI Taxonomy" id="904933"/>
    <lineage>
        <taxon>Bacteria</taxon>
        <taxon>Bacillati</taxon>
        <taxon>Actinomycetota</taxon>
        <taxon>Actinomycetes</taxon>
        <taxon>Pseudonocardiales</taxon>
        <taxon>Pseudonocardiaceae</taxon>
        <taxon>Pseudonocardia</taxon>
    </lineage>
</organism>
<dbReference type="PANTHER" id="PTHR32282:SF33">
    <property type="entry name" value="PEPTIDOGLYCAN GLYCOSYLTRANSFERASE"/>
    <property type="match status" value="1"/>
</dbReference>
<evidence type="ECO:0000256" key="6">
    <source>
        <dbReference type="ARBA" id="ARBA00023268"/>
    </source>
</evidence>
<dbReference type="SUPFAM" id="SSF56601">
    <property type="entry name" value="beta-lactamase/transpeptidase-like"/>
    <property type="match status" value="1"/>
</dbReference>
<gene>
    <name evidence="11" type="ORF">ACFQE5_21500</name>
</gene>
<evidence type="ECO:0000259" key="10">
    <source>
        <dbReference type="PROSITE" id="PS51178"/>
    </source>
</evidence>
<dbReference type="Gene3D" id="3.30.10.20">
    <property type="match status" value="1"/>
</dbReference>
<dbReference type="InterPro" id="IPR023346">
    <property type="entry name" value="Lysozyme-like_dom_sf"/>
</dbReference>
<feature type="region of interest" description="Disordered" evidence="9">
    <location>
        <begin position="504"/>
        <end position="528"/>
    </location>
</feature>
<evidence type="ECO:0000256" key="1">
    <source>
        <dbReference type="ARBA" id="ARBA00022645"/>
    </source>
</evidence>
<dbReference type="Proteomes" id="UP001596302">
    <property type="component" value="Unassembled WGS sequence"/>
</dbReference>
<comment type="catalytic activity">
    <reaction evidence="7">
        <text>Preferential cleavage: (Ac)2-L-Lys-D-Ala-|-D-Ala. Also transpeptidation of peptidyl-alanyl moieties that are N-acyl substituents of D-alanine.</text>
        <dbReference type="EC" id="3.4.16.4"/>
    </reaction>
</comment>
<evidence type="ECO:0000313" key="11">
    <source>
        <dbReference type="EMBL" id="MFC5996787.1"/>
    </source>
</evidence>
<keyword evidence="1" id="KW-0121">Carboxypeptidase</keyword>
<evidence type="ECO:0000256" key="3">
    <source>
        <dbReference type="ARBA" id="ARBA00022676"/>
    </source>
</evidence>
<dbReference type="RefSeq" id="WP_379587613.1">
    <property type="nucleotide sequence ID" value="NZ_JBHSQW010000044.1"/>
</dbReference>
<dbReference type="InterPro" id="IPR001264">
    <property type="entry name" value="Glyco_trans_51"/>
</dbReference>
<dbReference type="CDD" id="cd06577">
    <property type="entry name" value="PASTA_pknB"/>
    <property type="match status" value="1"/>
</dbReference>
<accession>A0ABW1J8N1</accession>
<dbReference type="InterPro" id="IPR005543">
    <property type="entry name" value="PASTA_dom"/>
</dbReference>
<protein>
    <submittedName>
        <fullName evidence="11">Penicillin-binding protein</fullName>
    </submittedName>
</protein>
<dbReference type="InterPro" id="IPR001460">
    <property type="entry name" value="PCN-bd_Tpept"/>
</dbReference>
<comment type="catalytic activity">
    <reaction evidence="8">
        <text>[GlcNAc-(1-&gt;4)-Mur2Ac(oyl-L-Ala-gamma-D-Glu-L-Lys-D-Ala-D-Ala)](n)-di-trans,octa-cis-undecaprenyl diphosphate + beta-D-GlcNAc-(1-&gt;4)-Mur2Ac(oyl-L-Ala-gamma-D-Glu-L-Lys-D-Ala-D-Ala)-di-trans,octa-cis-undecaprenyl diphosphate = [GlcNAc-(1-&gt;4)-Mur2Ac(oyl-L-Ala-gamma-D-Glu-L-Lys-D-Ala-D-Ala)](n+1)-di-trans,octa-cis-undecaprenyl diphosphate + di-trans,octa-cis-undecaprenyl diphosphate + H(+)</text>
        <dbReference type="Rhea" id="RHEA:23708"/>
        <dbReference type="Rhea" id="RHEA-COMP:9602"/>
        <dbReference type="Rhea" id="RHEA-COMP:9603"/>
        <dbReference type="ChEBI" id="CHEBI:15378"/>
        <dbReference type="ChEBI" id="CHEBI:58405"/>
        <dbReference type="ChEBI" id="CHEBI:60033"/>
        <dbReference type="ChEBI" id="CHEBI:78435"/>
        <dbReference type="EC" id="2.4.99.28"/>
    </reaction>
</comment>